<protein>
    <submittedName>
        <fullName evidence="4">Thioesterase</fullName>
    </submittedName>
</protein>
<dbReference type="RefSeq" id="WP_072560009.1">
    <property type="nucleotide sequence ID" value="NZ_CP018154.1"/>
</dbReference>
<dbReference type="InterPro" id="IPR008272">
    <property type="entry name" value="HB-CoA_thioesterase_AS"/>
</dbReference>
<dbReference type="PANTHER" id="PTHR31793">
    <property type="entry name" value="4-HYDROXYBENZOYL-COA THIOESTERASE FAMILY MEMBER"/>
    <property type="match status" value="1"/>
</dbReference>
<dbReference type="KEGG" id="sphl:LPB140_11800"/>
<name>A0A1L3JE19_9SPHN</name>
<dbReference type="InterPro" id="IPR050563">
    <property type="entry name" value="4-hydroxybenzoyl-CoA_TE"/>
</dbReference>
<dbReference type="PROSITE" id="PS01328">
    <property type="entry name" value="4HBCOA_THIOESTERASE"/>
    <property type="match status" value="1"/>
</dbReference>
<dbReference type="PIRSF" id="PIRSF003230">
    <property type="entry name" value="YbgC"/>
    <property type="match status" value="1"/>
</dbReference>
<evidence type="ECO:0000313" key="4">
    <source>
        <dbReference type="EMBL" id="APG63356.1"/>
    </source>
</evidence>
<dbReference type="Gene3D" id="3.10.129.10">
    <property type="entry name" value="Hotdog Thioesterase"/>
    <property type="match status" value="1"/>
</dbReference>
<dbReference type="STRING" id="1913578.LPB140_11800"/>
<evidence type="ECO:0000256" key="1">
    <source>
        <dbReference type="ARBA" id="ARBA00005953"/>
    </source>
</evidence>
<proteinExistence type="inferred from homology"/>
<dbReference type="EMBL" id="CP018154">
    <property type="protein sequence ID" value="APG63356.1"/>
    <property type="molecule type" value="Genomic_DNA"/>
</dbReference>
<dbReference type="AlphaFoldDB" id="A0A1L3JE19"/>
<dbReference type="Pfam" id="PF03061">
    <property type="entry name" value="4HBT"/>
    <property type="match status" value="1"/>
</dbReference>
<organism evidence="4 5">
    <name type="scientific">Sphingorhabdus lutea</name>
    <dbReference type="NCBI Taxonomy" id="1913578"/>
    <lineage>
        <taxon>Bacteria</taxon>
        <taxon>Pseudomonadati</taxon>
        <taxon>Pseudomonadota</taxon>
        <taxon>Alphaproteobacteria</taxon>
        <taxon>Sphingomonadales</taxon>
        <taxon>Sphingomonadaceae</taxon>
        <taxon>Sphingorhabdus</taxon>
    </lineage>
</organism>
<keyword evidence="5" id="KW-1185">Reference proteome</keyword>
<dbReference type="FunFam" id="3.10.129.10:FF:000004">
    <property type="entry name" value="Tol-pal system-associated acyl-CoA thioesterase"/>
    <property type="match status" value="1"/>
</dbReference>
<dbReference type="OrthoDB" id="9808429at2"/>
<evidence type="ECO:0000259" key="3">
    <source>
        <dbReference type="Pfam" id="PF03061"/>
    </source>
</evidence>
<evidence type="ECO:0000256" key="2">
    <source>
        <dbReference type="ARBA" id="ARBA00022801"/>
    </source>
</evidence>
<dbReference type="InterPro" id="IPR006683">
    <property type="entry name" value="Thioestr_dom"/>
</dbReference>
<dbReference type="GO" id="GO:0047617">
    <property type="term" value="F:fatty acyl-CoA hydrolase activity"/>
    <property type="evidence" value="ECO:0007669"/>
    <property type="project" value="TreeGrafter"/>
</dbReference>
<accession>A0A1L3JE19</accession>
<keyword evidence="2" id="KW-0378">Hydrolase</keyword>
<dbReference type="PANTHER" id="PTHR31793:SF37">
    <property type="entry name" value="ACYL-COA THIOESTER HYDROLASE YBGC"/>
    <property type="match status" value="1"/>
</dbReference>
<dbReference type="InterPro" id="IPR029069">
    <property type="entry name" value="HotDog_dom_sf"/>
</dbReference>
<comment type="similarity">
    <text evidence="1">Belongs to the 4-hydroxybenzoyl-CoA thioesterase family.</text>
</comment>
<reference evidence="4 5" key="1">
    <citation type="submission" date="2016-11" db="EMBL/GenBank/DDBJ databases">
        <title>Sphingorhabdus sp. LPB0140, isolated from marine environment.</title>
        <authorList>
            <person name="Kim E."/>
            <person name="Yi H."/>
        </authorList>
    </citation>
    <scope>NUCLEOTIDE SEQUENCE [LARGE SCALE GENOMIC DNA]</scope>
    <source>
        <strain evidence="4 5">LPB0140</strain>
    </source>
</reference>
<dbReference type="CDD" id="cd00586">
    <property type="entry name" value="4HBT"/>
    <property type="match status" value="1"/>
</dbReference>
<dbReference type="NCBIfam" id="TIGR00051">
    <property type="entry name" value="YbgC/FadM family acyl-CoA thioesterase"/>
    <property type="match status" value="1"/>
</dbReference>
<dbReference type="SUPFAM" id="SSF54637">
    <property type="entry name" value="Thioesterase/thiol ester dehydrase-isomerase"/>
    <property type="match status" value="1"/>
</dbReference>
<sequence>MITSNQPYQGHFTEIDGVQTHIFALRVYFEDTDFSGVVYHARYLHFMERARSDMLARADIDQAAAFAQGLGAYAVSAMDMKFHAPAHFDDALVVQSCVEKVGGASVHISQQIFRNETLLLSAQVRAAFVAPGGRPARQPAHWIKKFNQIAA</sequence>
<dbReference type="Proteomes" id="UP000242561">
    <property type="component" value="Chromosome"/>
</dbReference>
<dbReference type="InterPro" id="IPR006684">
    <property type="entry name" value="YbgC/YbaW"/>
</dbReference>
<evidence type="ECO:0000313" key="5">
    <source>
        <dbReference type="Proteomes" id="UP000242561"/>
    </source>
</evidence>
<gene>
    <name evidence="4" type="ORF">LPB140_11800</name>
</gene>
<feature type="domain" description="Thioesterase" evidence="3">
    <location>
        <begin position="36"/>
        <end position="118"/>
    </location>
</feature>